<comment type="caution">
    <text evidence="3">The sequence shown here is derived from an EMBL/GenBank/DDBJ whole genome shotgun (WGS) entry which is preliminary data.</text>
</comment>
<dbReference type="GO" id="GO:0003677">
    <property type="term" value="F:DNA binding"/>
    <property type="evidence" value="ECO:0007669"/>
    <property type="project" value="InterPro"/>
</dbReference>
<dbReference type="PANTHER" id="PTHR37529:SF1">
    <property type="entry name" value="TRANSPOSASE INSG FOR INSERTION SEQUENCE ELEMENT IS4-RELATED"/>
    <property type="match status" value="1"/>
</dbReference>
<organism evidence="3 4">
    <name type="scientific">Candidatus Accumulibacter affinis</name>
    <dbReference type="NCBI Taxonomy" id="2954384"/>
    <lineage>
        <taxon>Bacteria</taxon>
        <taxon>Pseudomonadati</taxon>
        <taxon>Pseudomonadota</taxon>
        <taxon>Betaproteobacteria</taxon>
        <taxon>Candidatus Accumulibacter</taxon>
    </lineage>
</organism>
<evidence type="ECO:0000313" key="4">
    <source>
        <dbReference type="Proteomes" id="UP000706151"/>
    </source>
</evidence>
<dbReference type="PANTHER" id="PTHR37529">
    <property type="entry name" value="TRANSPOSASE INSG FOR INSERTION SEQUENCE ELEMENT IS4-RELATED"/>
    <property type="match status" value="1"/>
</dbReference>
<evidence type="ECO:0000313" key="3">
    <source>
        <dbReference type="EMBL" id="MBK7953410.1"/>
    </source>
</evidence>
<accession>A0A935W743</accession>
<sequence length="239" mass="27612">MVDPAGRDVVIRQHQRRHTDFRRGQQLGARDHLVPWMRPQRPTWMSESIYASMPESLTMREARVAGWTLASTLIDPQQVNKRELFALYRQRWHVELDLRSIKNVMQMDLLRCKSPEMVEKEIAAHLVGYNLVRAVMAQAASLSAVLPRQLSFKTALQILNAFEQNLRCCPRGRLASRHAFVLGGIAQARLPNRPGRVEPRVVKRRPKPRALLTKPRQALQKGLRRKQQSIQKQIDQGLR</sequence>
<dbReference type="GO" id="GO:0006313">
    <property type="term" value="P:DNA transposition"/>
    <property type="evidence" value="ECO:0007669"/>
    <property type="project" value="InterPro"/>
</dbReference>
<evidence type="ECO:0000259" key="2">
    <source>
        <dbReference type="Pfam" id="PF01609"/>
    </source>
</evidence>
<proteinExistence type="predicted"/>
<dbReference type="GO" id="GO:0004803">
    <property type="term" value="F:transposase activity"/>
    <property type="evidence" value="ECO:0007669"/>
    <property type="project" value="InterPro"/>
</dbReference>
<feature type="region of interest" description="Disordered" evidence="1">
    <location>
        <begin position="216"/>
        <end position="239"/>
    </location>
</feature>
<name>A0A935W743_9PROT</name>
<dbReference type="Pfam" id="PF01609">
    <property type="entry name" value="DDE_Tnp_1"/>
    <property type="match status" value="1"/>
</dbReference>
<reference evidence="3 4" key="1">
    <citation type="submission" date="2020-10" db="EMBL/GenBank/DDBJ databases">
        <title>Connecting structure to function with the recovery of over 1000 high-quality activated sludge metagenome-assembled genomes encoding full-length rRNA genes using long-read sequencing.</title>
        <authorList>
            <person name="Singleton C.M."/>
            <person name="Petriglieri F."/>
            <person name="Kristensen J.M."/>
            <person name="Kirkegaard R.H."/>
            <person name="Michaelsen T.Y."/>
            <person name="Andersen M.H."/>
            <person name="Karst S.M."/>
            <person name="Dueholm M.S."/>
            <person name="Nielsen P.H."/>
            <person name="Albertsen M."/>
        </authorList>
    </citation>
    <scope>NUCLEOTIDE SEQUENCE [LARGE SCALE GENOMIC DNA]</scope>
    <source>
        <strain evidence="3">Fred_18-Q3-R57-64_BAT3C.720</strain>
    </source>
</reference>
<dbReference type="InterPro" id="IPR012337">
    <property type="entry name" value="RNaseH-like_sf"/>
</dbReference>
<feature type="compositionally biased region" description="Polar residues" evidence="1">
    <location>
        <begin position="228"/>
        <end position="239"/>
    </location>
</feature>
<evidence type="ECO:0000256" key="1">
    <source>
        <dbReference type="SAM" id="MobiDB-lite"/>
    </source>
</evidence>
<dbReference type="Proteomes" id="UP000706151">
    <property type="component" value="Unassembled WGS sequence"/>
</dbReference>
<dbReference type="AlphaFoldDB" id="A0A935W743"/>
<feature type="domain" description="Transposase IS4-like" evidence="2">
    <location>
        <begin position="25"/>
        <end position="131"/>
    </location>
</feature>
<protein>
    <submittedName>
        <fullName evidence="3">Transposase</fullName>
    </submittedName>
</protein>
<dbReference type="EMBL" id="JADJOT010000004">
    <property type="protein sequence ID" value="MBK7953410.1"/>
    <property type="molecule type" value="Genomic_DNA"/>
</dbReference>
<dbReference type="SUPFAM" id="SSF53098">
    <property type="entry name" value="Ribonuclease H-like"/>
    <property type="match status" value="1"/>
</dbReference>
<gene>
    <name evidence="3" type="ORF">IPK02_05255</name>
</gene>
<dbReference type="InterPro" id="IPR002559">
    <property type="entry name" value="Transposase_11"/>
</dbReference>